<dbReference type="EMBL" id="UYYG01001150">
    <property type="protein sequence ID" value="VDN54459.1"/>
    <property type="molecule type" value="Genomic_DNA"/>
</dbReference>
<evidence type="ECO:0000256" key="1">
    <source>
        <dbReference type="ARBA" id="ARBA00004613"/>
    </source>
</evidence>
<protein>
    <submittedName>
        <fullName evidence="9">Transthyretin-like family protein</fullName>
    </submittedName>
</protein>
<feature type="chain" id="PRO_5041161640" evidence="5">
    <location>
        <begin position="19"/>
        <end position="147"/>
    </location>
</feature>
<feature type="signal peptide" evidence="5">
    <location>
        <begin position="1"/>
        <end position="18"/>
    </location>
</feature>
<dbReference type="GO" id="GO:0009986">
    <property type="term" value="C:cell surface"/>
    <property type="evidence" value="ECO:0007669"/>
    <property type="project" value="InterPro"/>
</dbReference>
<evidence type="ECO:0000313" key="7">
    <source>
        <dbReference type="Proteomes" id="UP000038040"/>
    </source>
</evidence>
<keyword evidence="3" id="KW-0964">Secreted</keyword>
<dbReference type="PANTHER" id="PTHR21700">
    <property type="entry name" value="TRANSTHYRETIN-LIKE FAMILY PROTEIN-RELATED"/>
    <property type="match status" value="1"/>
</dbReference>
<sequence>MGVRLVAFFTALAVECAALLDQSIAVKGKLLCGEAPAANVRIKLWDEDDGPDPDDLLDQGYTSATGEFKLEGGTSELTSIDPVFKIYHDCDDGIKPGQRKVKFQLPSKYITNGKVAKKVFDIGTINLETIFLVCFFIFSNFFCHSVT</sequence>
<dbReference type="InterPro" id="IPR038479">
    <property type="entry name" value="Transthyretin-like_sf"/>
</dbReference>
<dbReference type="WBParaSite" id="DME_0000007201-mRNA-1">
    <property type="protein sequence ID" value="DME_0000007201-mRNA-1"/>
    <property type="gene ID" value="DME_0000007201"/>
</dbReference>
<reference evidence="9" key="1">
    <citation type="submission" date="2017-02" db="UniProtKB">
        <authorList>
            <consortium name="WormBaseParasite"/>
        </authorList>
    </citation>
    <scope>IDENTIFICATION</scope>
</reference>
<evidence type="ECO:0000313" key="6">
    <source>
        <dbReference type="EMBL" id="VDN54459.1"/>
    </source>
</evidence>
<keyword evidence="4 5" id="KW-0732">Signal</keyword>
<dbReference type="InterPro" id="IPR001534">
    <property type="entry name" value="Transthyretin-like"/>
</dbReference>
<dbReference type="PANTHER" id="PTHR21700:SF118">
    <property type="entry name" value="TRANSTHYRETIN-LIKE FAMILY PROTEIN"/>
    <property type="match status" value="1"/>
</dbReference>
<dbReference type="STRING" id="318479.A0A0N4U0J0"/>
<evidence type="ECO:0000256" key="5">
    <source>
        <dbReference type="SAM" id="SignalP"/>
    </source>
</evidence>
<comment type="subcellular location">
    <subcellularLocation>
        <location evidence="1">Secreted</location>
    </subcellularLocation>
</comment>
<dbReference type="Pfam" id="PF01060">
    <property type="entry name" value="TTR-52"/>
    <property type="match status" value="1"/>
</dbReference>
<dbReference type="AlphaFoldDB" id="A0A0N4U0J0"/>
<dbReference type="GO" id="GO:0005576">
    <property type="term" value="C:extracellular region"/>
    <property type="evidence" value="ECO:0007669"/>
    <property type="project" value="UniProtKB-SubCell"/>
</dbReference>
<proteinExistence type="inferred from homology"/>
<reference evidence="6 8" key="2">
    <citation type="submission" date="2018-11" db="EMBL/GenBank/DDBJ databases">
        <authorList>
            <consortium name="Pathogen Informatics"/>
        </authorList>
    </citation>
    <scope>NUCLEOTIDE SEQUENCE [LARGE SCALE GENOMIC DNA]</scope>
</reference>
<comment type="similarity">
    <text evidence="2">Belongs to the nematode transthyretin-like family.</text>
</comment>
<gene>
    <name evidence="6" type="ORF">DME_LOCUS4432</name>
</gene>
<dbReference type="Proteomes" id="UP000274756">
    <property type="component" value="Unassembled WGS sequence"/>
</dbReference>
<evidence type="ECO:0000256" key="3">
    <source>
        <dbReference type="ARBA" id="ARBA00022525"/>
    </source>
</evidence>
<evidence type="ECO:0000256" key="2">
    <source>
        <dbReference type="ARBA" id="ARBA00010112"/>
    </source>
</evidence>
<evidence type="ECO:0000256" key="4">
    <source>
        <dbReference type="ARBA" id="ARBA00022729"/>
    </source>
</evidence>
<evidence type="ECO:0000313" key="8">
    <source>
        <dbReference type="Proteomes" id="UP000274756"/>
    </source>
</evidence>
<accession>A0A0N4U0J0</accession>
<keyword evidence="8" id="KW-1185">Reference proteome</keyword>
<name>A0A0N4U0J0_DRAME</name>
<dbReference type="OrthoDB" id="5822973at2759"/>
<dbReference type="Proteomes" id="UP000038040">
    <property type="component" value="Unplaced"/>
</dbReference>
<evidence type="ECO:0000313" key="9">
    <source>
        <dbReference type="WBParaSite" id="DME_0000007201-mRNA-1"/>
    </source>
</evidence>
<organism evidence="7 9">
    <name type="scientific">Dracunculus medinensis</name>
    <name type="common">Guinea worm</name>
    <dbReference type="NCBI Taxonomy" id="318479"/>
    <lineage>
        <taxon>Eukaryota</taxon>
        <taxon>Metazoa</taxon>
        <taxon>Ecdysozoa</taxon>
        <taxon>Nematoda</taxon>
        <taxon>Chromadorea</taxon>
        <taxon>Rhabditida</taxon>
        <taxon>Spirurina</taxon>
        <taxon>Dracunculoidea</taxon>
        <taxon>Dracunculidae</taxon>
        <taxon>Dracunculus</taxon>
    </lineage>
</organism>
<dbReference type="Gene3D" id="2.60.40.3330">
    <property type="match status" value="1"/>
</dbReference>